<dbReference type="PANTHER" id="PTHR23306">
    <property type="entry name" value="TUMOR SUSCEPTIBILITY GENE 101 PROTEIN-RELATED"/>
    <property type="match status" value="1"/>
</dbReference>
<feature type="compositionally biased region" description="Pro residues" evidence="8">
    <location>
        <begin position="301"/>
        <end position="311"/>
    </location>
</feature>
<dbReference type="InterPro" id="IPR017916">
    <property type="entry name" value="SB_dom"/>
</dbReference>
<evidence type="ECO:0000256" key="7">
    <source>
        <dbReference type="PROSITE-ProRule" id="PRU00644"/>
    </source>
</evidence>
<protein>
    <submittedName>
        <fullName evidence="11">Tumor susceptibility protein</fullName>
    </submittedName>
</protein>
<dbReference type="GO" id="GO:0043130">
    <property type="term" value="F:ubiquitin binding"/>
    <property type="evidence" value="ECO:0007669"/>
    <property type="project" value="TreeGrafter"/>
</dbReference>
<feature type="compositionally biased region" description="Polar residues" evidence="8">
    <location>
        <begin position="202"/>
        <end position="212"/>
    </location>
</feature>
<dbReference type="GO" id="GO:0072666">
    <property type="term" value="P:establishment of protein localization to vacuole"/>
    <property type="evidence" value="ECO:0007669"/>
    <property type="project" value="UniProtKB-ARBA"/>
</dbReference>
<evidence type="ECO:0000256" key="2">
    <source>
        <dbReference type="ARBA" id="ARBA00009594"/>
    </source>
</evidence>
<feature type="compositionally biased region" description="Low complexity" evidence="8">
    <location>
        <begin position="998"/>
        <end position="1009"/>
    </location>
</feature>
<dbReference type="AlphaFoldDB" id="A0A179FEC9"/>
<dbReference type="InterPro" id="IPR008883">
    <property type="entry name" value="UEV_N"/>
</dbReference>
<keyword evidence="5 7" id="KW-0653">Protein transport</keyword>
<organism evidence="11 12">
    <name type="scientific">Purpureocillium lilacinum</name>
    <name type="common">Paecilomyces lilacinus</name>
    <dbReference type="NCBI Taxonomy" id="33203"/>
    <lineage>
        <taxon>Eukaryota</taxon>
        <taxon>Fungi</taxon>
        <taxon>Dikarya</taxon>
        <taxon>Ascomycota</taxon>
        <taxon>Pezizomycotina</taxon>
        <taxon>Sordariomycetes</taxon>
        <taxon>Hypocreomycetidae</taxon>
        <taxon>Hypocreales</taxon>
        <taxon>Ophiocordycipitaceae</taxon>
        <taxon>Purpureocillium</taxon>
    </lineage>
</organism>
<evidence type="ECO:0000256" key="1">
    <source>
        <dbReference type="ARBA" id="ARBA00004177"/>
    </source>
</evidence>
<keyword evidence="4" id="KW-0967">Endosome</keyword>
<dbReference type="InterPro" id="IPR052070">
    <property type="entry name" value="ESCRT-I_UEV_domain"/>
</dbReference>
<feature type="region of interest" description="Disordered" evidence="8">
    <location>
        <begin position="718"/>
        <end position="777"/>
    </location>
</feature>
<evidence type="ECO:0000259" key="10">
    <source>
        <dbReference type="PROSITE" id="PS51322"/>
    </source>
</evidence>
<feature type="compositionally biased region" description="Polar residues" evidence="8">
    <location>
        <begin position="892"/>
        <end position="902"/>
    </location>
</feature>
<accession>A0A179FEC9</accession>
<evidence type="ECO:0000256" key="3">
    <source>
        <dbReference type="ARBA" id="ARBA00022448"/>
    </source>
</evidence>
<gene>
    <name evidence="11" type="ORF">VFPBJ_11345</name>
</gene>
<feature type="compositionally biased region" description="Pro residues" evidence="8">
    <location>
        <begin position="146"/>
        <end position="183"/>
    </location>
</feature>
<feature type="region of interest" description="Disordered" evidence="8">
    <location>
        <begin position="892"/>
        <end position="921"/>
    </location>
</feature>
<dbReference type="PROSITE" id="PS51312">
    <property type="entry name" value="SB"/>
    <property type="match status" value="1"/>
</dbReference>
<feature type="compositionally biased region" description="Pro residues" evidence="8">
    <location>
        <begin position="255"/>
        <end position="265"/>
    </location>
</feature>
<dbReference type="GO" id="GO:0000813">
    <property type="term" value="C:ESCRT I complex"/>
    <property type="evidence" value="ECO:0007669"/>
    <property type="project" value="TreeGrafter"/>
</dbReference>
<dbReference type="InterPro" id="IPR016135">
    <property type="entry name" value="UBQ-conjugating_enzyme/RWD"/>
</dbReference>
<evidence type="ECO:0000256" key="6">
    <source>
        <dbReference type="ARBA" id="ARBA00023054"/>
    </source>
</evidence>
<keyword evidence="3 7" id="KW-0813">Transport</keyword>
<comment type="subcellular location">
    <subcellularLocation>
        <location evidence="1">Endosome</location>
    </subcellularLocation>
</comment>
<keyword evidence="6" id="KW-0175">Coiled coil</keyword>
<feature type="compositionally biased region" description="Polar residues" evidence="8">
    <location>
        <begin position="267"/>
        <end position="280"/>
    </location>
</feature>
<dbReference type="InterPro" id="IPR037202">
    <property type="entry name" value="ESCRT_assembly_dom"/>
</dbReference>
<feature type="compositionally biased region" description="Basic and acidic residues" evidence="8">
    <location>
        <begin position="745"/>
        <end position="756"/>
    </location>
</feature>
<dbReference type="Gene3D" id="3.10.110.10">
    <property type="entry name" value="Ubiquitin Conjugating Enzyme"/>
    <property type="match status" value="1"/>
</dbReference>
<dbReference type="GO" id="GO:0043162">
    <property type="term" value="P:ubiquitin-dependent protein catabolic process via the multivesicular body sorting pathway"/>
    <property type="evidence" value="ECO:0007669"/>
    <property type="project" value="UniProtKB-ARBA"/>
</dbReference>
<evidence type="ECO:0000256" key="5">
    <source>
        <dbReference type="ARBA" id="ARBA00022927"/>
    </source>
</evidence>
<dbReference type="CDD" id="cd11685">
    <property type="entry name" value="UEV_TSG101-like"/>
    <property type="match status" value="1"/>
</dbReference>
<dbReference type="PROSITE" id="PS51322">
    <property type="entry name" value="UEV"/>
    <property type="match status" value="1"/>
</dbReference>
<feature type="compositionally biased region" description="Polar residues" evidence="8">
    <location>
        <begin position="240"/>
        <end position="249"/>
    </location>
</feature>
<feature type="region of interest" description="Disordered" evidence="8">
    <location>
        <begin position="132"/>
        <end position="317"/>
    </location>
</feature>
<evidence type="ECO:0000256" key="8">
    <source>
        <dbReference type="SAM" id="MobiDB-lite"/>
    </source>
</evidence>
<feature type="domain" description="UEV" evidence="10">
    <location>
        <begin position="1"/>
        <end position="135"/>
    </location>
</feature>
<feature type="region of interest" description="Disordered" evidence="8">
    <location>
        <begin position="966"/>
        <end position="1022"/>
    </location>
</feature>
<dbReference type="GO" id="GO:0006886">
    <property type="term" value="P:intracellular protein transport"/>
    <property type="evidence" value="ECO:0007669"/>
    <property type="project" value="UniProtKB-ARBA"/>
</dbReference>
<evidence type="ECO:0000259" key="9">
    <source>
        <dbReference type="PROSITE" id="PS51312"/>
    </source>
</evidence>
<name>A0A179FEC9_PURLI</name>
<dbReference type="Proteomes" id="UP000078240">
    <property type="component" value="Unassembled WGS sequence"/>
</dbReference>
<comment type="similarity">
    <text evidence="2">Belongs to the ubiquitin-conjugating enzyme family. UEV subfamily.</text>
</comment>
<sequence length="1022" mass="111123">MYTVGLLASPACSQGSRRRDWSDDANTEPPAFPNGASALLLHISGTIPVIFRANTYRFPISIWVPHAYPREPPLIYVTPTETMMVRPGQHVDPQGQVYHPYLVRWTEFWDKSTIEDFLMVLSDVFAKEPPVISRQAQRPTTDARPTPTPPPVPPLPPEMAPPTPQTQPRPSPGESQPPPPPPKPHQEPRSPQSPPYRGPPVTGSTQSPTPSRYDSAPPLPSQFQSVGPAGHRPQPPPPLEQQSHQSQPQHFARPTMPPHPNPPSVPDQRTQAPPYAQQNPPVYPAHAQWQRAPAWNGTALPQPPPPAPPLPNILDEPLTLEIPPQSTVTAPPIPPNPEKDALLRQLAQTLASIRQRSRQQNESSLAGLKAQRIAMQAAVPALQSEMSQLTQLSNVLASNTNILHEALRKADGVIEGSKNHPAPDIDELLVAPTVVSNQLYNLVAEERALGDAIFMLGRAVERGRISPVVFAKMTRSLAREWYLKKGCGQAYARTPACHMAKAKVKKQEARSRPVAARRADCLIVCWHRRAGSALRHLCSVEGNFTSRNRAGVEGHGDHIRESRLNGSLPLPVPPRACSAESGHDAVIPPVQQRSAEMGPAERRLRCVGCRHRPTGRPFADHPSSMGRWSLQGSKIATGEASCVTNAVGGAVTRPDSVSVAPPRPTTTCLVWQALAGLDRLGQAFCSLLPALVGVWGSKRARGRCGVCVRRAAGGHIVSGTISRPAPRPHRNNVKPRPGSPAAPCKLRDTTRMDGASRSKSKGSKQASKQRIAMAAPDLSWGKPGGRRALPICRLHRPPRCRPPAGRERTLSQDTTVAGLCVVLACHRRDIVLAVDDADLVRLDARLQLQLPVAEETTVGQYQLCRVLCIDGLEPCSERRSLIFPWYAGSSEIGQQGQNNPSDTILDERVPHTPSSTSSSSNLELPFCVCLERFTHKFLHCLITALVSALRSSLPLCCPRSSITNCHRPASPPAASRREEEEEAQHLAPSLPLRASRQSSPALAAALHPSSDIRWRHGGHGQG</sequence>
<evidence type="ECO:0000256" key="4">
    <source>
        <dbReference type="ARBA" id="ARBA00022753"/>
    </source>
</evidence>
<dbReference type="SUPFAM" id="SSF54495">
    <property type="entry name" value="UBC-like"/>
    <property type="match status" value="1"/>
</dbReference>
<dbReference type="PANTHER" id="PTHR23306:SF3">
    <property type="entry name" value="TUMOR SUPPRESSOR PROTEIN 101"/>
    <property type="match status" value="1"/>
</dbReference>
<proteinExistence type="inferred from homology"/>
<comment type="caution">
    <text evidence="11">The sequence shown here is derived from an EMBL/GenBank/DDBJ whole genome shotgun (WGS) entry which is preliminary data.</text>
</comment>
<dbReference type="Pfam" id="PF05743">
    <property type="entry name" value="UEV"/>
    <property type="match status" value="1"/>
</dbReference>
<dbReference type="EMBL" id="LSBH01000020">
    <property type="protein sequence ID" value="OAQ63747.1"/>
    <property type="molecule type" value="Genomic_DNA"/>
</dbReference>
<evidence type="ECO:0000313" key="12">
    <source>
        <dbReference type="Proteomes" id="UP000078240"/>
    </source>
</evidence>
<evidence type="ECO:0000313" key="11">
    <source>
        <dbReference type="EMBL" id="OAQ63747.1"/>
    </source>
</evidence>
<reference evidence="11 12" key="1">
    <citation type="submission" date="2016-01" db="EMBL/GenBank/DDBJ databases">
        <title>Biosynthesis of antibiotic leucinostatins and their inhibition on Phytophthora in bio-control Purpureocillium lilacinum.</title>
        <authorList>
            <person name="Wang G."/>
            <person name="Liu Z."/>
            <person name="Lin R."/>
            <person name="Li E."/>
            <person name="Mao Z."/>
            <person name="Ling J."/>
            <person name="Yin W."/>
            <person name="Xie B."/>
        </authorList>
    </citation>
    <scope>NUCLEOTIDE SEQUENCE [LARGE SCALE GENOMIC DNA]</scope>
    <source>
        <strain evidence="11">PLBJ-1</strain>
    </source>
</reference>
<dbReference type="Gene3D" id="6.10.140.820">
    <property type="match status" value="1"/>
</dbReference>
<feature type="domain" description="SB" evidence="9">
    <location>
        <begin position="433"/>
        <end position="501"/>
    </location>
</feature>
<dbReference type="Pfam" id="PF09454">
    <property type="entry name" value="Vps23_core"/>
    <property type="match status" value="1"/>
</dbReference>
<dbReference type="SUPFAM" id="SSF140111">
    <property type="entry name" value="Endosomal sorting complex assembly domain"/>
    <property type="match status" value="1"/>
</dbReference>
<feature type="region of interest" description="Disordered" evidence="8">
    <location>
        <begin position="1"/>
        <end position="28"/>
    </location>
</feature>